<dbReference type="Proteomes" id="UP000242243">
    <property type="component" value="Unassembled WGS sequence"/>
</dbReference>
<evidence type="ECO:0000256" key="3">
    <source>
        <dbReference type="ARBA" id="ARBA00022475"/>
    </source>
</evidence>
<sequence>MRSEKSNKQKITKGFFYFLLALLVVISFIPFYMMIVNATRSNSDILKEGFTLIPGTAIADNYNVLLEYMNLWRGFLNSLIVAVAVTVLSSYFSALTAFGFAIYKFKGSNFLFVMILVLMMVPGQLGLIGFYDIMRTFNLLDSYVPLIVPSIASTFTVFFLRQFLSSVLHSSLIEAARIDGAGEFKIFHKIGIPMMMPAISTMAIFAFIGSWNNYILPLVVLFSPEKYTLPVMMGALRGSQVAQNLGAMYLGIAISVVPIMIAFVFLSKYIISSISAGAVKE</sequence>
<evidence type="ECO:0000256" key="7">
    <source>
        <dbReference type="RuleBase" id="RU363032"/>
    </source>
</evidence>
<feature type="transmembrane region" description="Helical" evidence="7">
    <location>
        <begin position="110"/>
        <end position="131"/>
    </location>
</feature>
<organism evidence="10 11">
    <name type="scientific">Halolactibacillus halophilus</name>
    <dbReference type="NCBI Taxonomy" id="306540"/>
    <lineage>
        <taxon>Bacteria</taxon>
        <taxon>Bacillati</taxon>
        <taxon>Bacillota</taxon>
        <taxon>Bacilli</taxon>
        <taxon>Bacillales</taxon>
        <taxon>Bacillaceae</taxon>
        <taxon>Halolactibacillus</taxon>
    </lineage>
</organism>
<evidence type="ECO:0000313" key="11">
    <source>
        <dbReference type="Proteomes" id="UP000242243"/>
    </source>
</evidence>
<dbReference type="GO" id="GO:0055085">
    <property type="term" value="P:transmembrane transport"/>
    <property type="evidence" value="ECO:0007669"/>
    <property type="project" value="InterPro"/>
</dbReference>
<gene>
    <name evidence="9" type="ORF">HHA03_12770</name>
    <name evidence="10" type="ORF">SAMN05421839_12035</name>
</gene>
<evidence type="ECO:0000256" key="6">
    <source>
        <dbReference type="ARBA" id="ARBA00023136"/>
    </source>
</evidence>
<evidence type="ECO:0000256" key="1">
    <source>
        <dbReference type="ARBA" id="ARBA00004651"/>
    </source>
</evidence>
<evidence type="ECO:0000259" key="8">
    <source>
        <dbReference type="PROSITE" id="PS50928"/>
    </source>
</evidence>
<comment type="similarity">
    <text evidence="7">Belongs to the binding-protein-dependent transport system permease family.</text>
</comment>
<evidence type="ECO:0000313" key="9">
    <source>
        <dbReference type="EMBL" id="GEM01745.1"/>
    </source>
</evidence>
<keyword evidence="3" id="KW-1003">Cell membrane</keyword>
<keyword evidence="4 7" id="KW-0812">Transmembrane</keyword>
<dbReference type="PROSITE" id="PS50928">
    <property type="entry name" value="ABC_TM1"/>
    <property type="match status" value="1"/>
</dbReference>
<reference evidence="10 11" key="1">
    <citation type="submission" date="2016-10" db="EMBL/GenBank/DDBJ databases">
        <authorList>
            <person name="de Groot N.N."/>
        </authorList>
    </citation>
    <scope>NUCLEOTIDE SEQUENCE [LARGE SCALE GENOMIC DNA]</scope>
    <source>
        <strain evidence="10 11">DSM 17073</strain>
    </source>
</reference>
<evidence type="ECO:0000256" key="4">
    <source>
        <dbReference type="ARBA" id="ARBA00022692"/>
    </source>
</evidence>
<evidence type="ECO:0000256" key="2">
    <source>
        <dbReference type="ARBA" id="ARBA00022448"/>
    </source>
</evidence>
<dbReference type="SUPFAM" id="SSF161098">
    <property type="entry name" value="MetI-like"/>
    <property type="match status" value="1"/>
</dbReference>
<dbReference type="PANTHER" id="PTHR43744">
    <property type="entry name" value="ABC TRANSPORTER PERMEASE PROTEIN MG189-RELATED-RELATED"/>
    <property type="match status" value="1"/>
</dbReference>
<dbReference type="Pfam" id="PF00528">
    <property type="entry name" value="BPD_transp_1"/>
    <property type="match status" value="1"/>
</dbReference>
<dbReference type="RefSeq" id="WP_089832253.1">
    <property type="nucleotide sequence ID" value="NZ_BJWI01000015.1"/>
</dbReference>
<protein>
    <submittedName>
        <fullName evidence="10">Multiple sugar transport system permease protein</fullName>
    </submittedName>
    <submittedName>
        <fullName evidence="9">Sugar ABC transporter ATP-binding protein</fullName>
    </submittedName>
</protein>
<dbReference type="EMBL" id="BJWI01000015">
    <property type="protein sequence ID" value="GEM01745.1"/>
    <property type="molecule type" value="Genomic_DNA"/>
</dbReference>
<feature type="transmembrane region" description="Helical" evidence="7">
    <location>
        <begin position="143"/>
        <end position="160"/>
    </location>
</feature>
<proteinExistence type="inferred from homology"/>
<dbReference type="InterPro" id="IPR000515">
    <property type="entry name" value="MetI-like"/>
</dbReference>
<comment type="subcellular location">
    <subcellularLocation>
        <location evidence="1 7">Cell membrane</location>
        <topology evidence="1 7">Multi-pass membrane protein</topology>
    </subcellularLocation>
</comment>
<dbReference type="GO" id="GO:0005886">
    <property type="term" value="C:plasma membrane"/>
    <property type="evidence" value="ECO:0007669"/>
    <property type="project" value="UniProtKB-SubCell"/>
</dbReference>
<dbReference type="PANTHER" id="PTHR43744:SF2">
    <property type="entry name" value="ARABINOOLIGOSACCHARIDES TRANSPORT SYSTEM PERMEASE PROTEIN ARAQ"/>
    <property type="match status" value="1"/>
</dbReference>
<dbReference type="GO" id="GO:0005524">
    <property type="term" value="F:ATP binding"/>
    <property type="evidence" value="ECO:0007669"/>
    <property type="project" value="UniProtKB-KW"/>
</dbReference>
<keyword evidence="12" id="KW-1185">Reference proteome</keyword>
<name>A0A1I5QCG0_9BACI</name>
<evidence type="ECO:0000313" key="10">
    <source>
        <dbReference type="EMBL" id="SFP43984.1"/>
    </source>
</evidence>
<keyword evidence="9" id="KW-0547">Nucleotide-binding</keyword>
<keyword evidence="6 7" id="KW-0472">Membrane</keyword>
<keyword evidence="9" id="KW-0067">ATP-binding</keyword>
<keyword evidence="5 7" id="KW-1133">Transmembrane helix</keyword>
<dbReference type="InterPro" id="IPR035906">
    <property type="entry name" value="MetI-like_sf"/>
</dbReference>
<dbReference type="OrthoDB" id="9771544at2"/>
<evidence type="ECO:0000256" key="5">
    <source>
        <dbReference type="ARBA" id="ARBA00022989"/>
    </source>
</evidence>
<keyword evidence="10" id="KW-0762">Sugar transport</keyword>
<feature type="domain" description="ABC transmembrane type-1" evidence="8">
    <location>
        <begin position="75"/>
        <end position="271"/>
    </location>
</feature>
<keyword evidence="2 7" id="KW-0813">Transport</keyword>
<dbReference type="Gene3D" id="1.10.3720.10">
    <property type="entry name" value="MetI-like"/>
    <property type="match status" value="1"/>
</dbReference>
<feature type="transmembrane region" description="Helical" evidence="7">
    <location>
        <begin position="75"/>
        <end position="103"/>
    </location>
</feature>
<dbReference type="AlphaFoldDB" id="A0A1I5QCG0"/>
<dbReference type="STRING" id="306540.SAMN05421839_12035"/>
<feature type="transmembrane region" description="Helical" evidence="7">
    <location>
        <begin position="242"/>
        <end position="266"/>
    </location>
</feature>
<dbReference type="CDD" id="cd06261">
    <property type="entry name" value="TM_PBP2"/>
    <property type="match status" value="1"/>
</dbReference>
<feature type="transmembrane region" description="Helical" evidence="7">
    <location>
        <begin position="15"/>
        <end position="35"/>
    </location>
</feature>
<accession>A0A1I5QCG0</accession>
<dbReference type="Proteomes" id="UP000321547">
    <property type="component" value="Unassembled WGS sequence"/>
</dbReference>
<dbReference type="EMBL" id="FOXC01000020">
    <property type="protein sequence ID" value="SFP43984.1"/>
    <property type="molecule type" value="Genomic_DNA"/>
</dbReference>
<evidence type="ECO:0000313" key="12">
    <source>
        <dbReference type="Proteomes" id="UP000321547"/>
    </source>
</evidence>
<reference evidence="9 12" key="2">
    <citation type="submission" date="2019-07" db="EMBL/GenBank/DDBJ databases">
        <title>Whole genome shotgun sequence of Halolactibacillus halophilus NBRC 100868.</title>
        <authorList>
            <person name="Hosoyama A."/>
            <person name="Uohara A."/>
            <person name="Ohji S."/>
            <person name="Ichikawa N."/>
        </authorList>
    </citation>
    <scope>NUCLEOTIDE SEQUENCE [LARGE SCALE GENOMIC DNA]</scope>
    <source>
        <strain evidence="9 12">NBRC 100868</strain>
    </source>
</reference>